<dbReference type="Pfam" id="PF13359">
    <property type="entry name" value="DDE_Tnp_4"/>
    <property type="match status" value="1"/>
</dbReference>
<dbReference type="PANTHER" id="PTHR22930">
    <property type="match status" value="1"/>
</dbReference>
<keyword evidence="6" id="KW-0378">Hydrolase</keyword>
<evidence type="ECO:0000259" key="8">
    <source>
        <dbReference type="Pfam" id="PF13359"/>
    </source>
</evidence>
<dbReference type="EMBL" id="JBEUOH010000018">
    <property type="protein sequence ID" value="KAL0870612.1"/>
    <property type="molecule type" value="Genomic_DNA"/>
</dbReference>
<evidence type="ECO:0000256" key="4">
    <source>
        <dbReference type="ARBA" id="ARBA00022722"/>
    </source>
</evidence>
<feature type="domain" description="DDE Tnp4" evidence="8">
    <location>
        <begin position="175"/>
        <end position="339"/>
    </location>
</feature>
<protein>
    <recommendedName>
        <fullName evidence="8">DDE Tnp4 domain-containing protein</fullName>
    </recommendedName>
</protein>
<comment type="cofactor">
    <cofactor evidence="1">
        <name>a divalent metal cation</name>
        <dbReference type="ChEBI" id="CHEBI:60240"/>
    </cofactor>
</comment>
<evidence type="ECO:0000313" key="11">
    <source>
        <dbReference type="Proteomes" id="UP001549920"/>
    </source>
</evidence>
<evidence type="ECO:0000313" key="9">
    <source>
        <dbReference type="EMBL" id="KAL0870611.1"/>
    </source>
</evidence>
<organism evidence="10 11">
    <name type="scientific">Loxostege sticticalis</name>
    <name type="common">Beet webworm moth</name>
    <dbReference type="NCBI Taxonomy" id="481309"/>
    <lineage>
        <taxon>Eukaryota</taxon>
        <taxon>Metazoa</taxon>
        <taxon>Ecdysozoa</taxon>
        <taxon>Arthropoda</taxon>
        <taxon>Hexapoda</taxon>
        <taxon>Insecta</taxon>
        <taxon>Pterygota</taxon>
        <taxon>Neoptera</taxon>
        <taxon>Endopterygota</taxon>
        <taxon>Lepidoptera</taxon>
        <taxon>Glossata</taxon>
        <taxon>Ditrysia</taxon>
        <taxon>Pyraloidea</taxon>
        <taxon>Crambidae</taxon>
        <taxon>Pyraustinae</taxon>
        <taxon>Loxostege</taxon>
    </lineage>
</organism>
<evidence type="ECO:0000256" key="6">
    <source>
        <dbReference type="ARBA" id="ARBA00022801"/>
    </source>
</evidence>
<evidence type="ECO:0000256" key="2">
    <source>
        <dbReference type="ARBA" id="ARBA00004123"/>
    </source>
</evidence>
<dbReference type="Proteomes" id="UP001549920">
    <property type="component" value="Unassembled WGS sequence"/>
</dbReference>
<comment type="caution">
    <text evidence="10">The sequence shown here is derived from an EMBL/GenBank/DDBJ whole genome shotgun (WGS) entry which is preliminary data.</text>
</comment>
<dbReference type="InterPro" id="IPR027806">
    <property type="entry name" value="HARBI1_dom"/>
</dbReference>
<name>A0ABR3HJZ8_LOXSC</name>
<keyword evidence="4" id="KW-0540">Nuclease</keyword>
<comment type="subcellular location">
    <subcellularLocation>
        <location evidence="2">Nucleus</location>
    </subcellularLocation>
</comment>
<evidence type="ECO:0000256" key="1">
    <source>
        <dbReference type="ARBA" id="ARBA00001968"/>
    </source>
</evidence>
<comment type="similarity">
    <text evidence="3">Belongs to the HARBI1 family.</text>
</comment>
<dbReference type="PANTHER" id="PTHR22930:SF284">
    <property type="entry name" value="DDE TNP4 DOMAIN-CONTAINING PROTEIN"/>
    <property type="match status" value="1"/>
</dbReference>
<dbReference type="EMBL" id="JBEUOH010000018">
    <property type="protein sequence ID" value="KAL0870611.1"/>
    <property type="molecule type" value="Genomic_DNA"/>
</dbReference>
<evidence type="ECO:0000313" key="10">
    <source>
        <dbReference type="EMBL" id="KAL0870612.1"/>
    </source>
</evidence>
<evidence type="ECO:0000256" key="7">
    <source>
        <dbReference type="ARBA" id="ARBA00023242"/>
    </source>
</evidence>
<keyword evidence="11" id="KW-1185">Reference proteome</keyword>
<keyword evidence="5" id="KW-0479">Metal-binding</keyword>
<dbReference type="InterPro" id="IPR045249">
    <property type="entry name" value="HARBI1-like"/>
</dbReference>
<reference evidence="10 11" key="1">
    <citation type="submission" date="2024-06" db="EMBL/GenBank/DDBJ databases">
        <title>A chromosome-level genome assembly of beet webworm, Loxostege sticticalis.</title>
        <authorList>
            <person name="Zhang Y."/>
        </authorList>
    </citation>
    <scope>NUCLEOTIDE SEQUENCE [LARGE SCALE GENOMIC DNA]</scope>
    <source>
        <strain evidence="10">AQ026</strain>
        <tissue evidence="10">Whole body</tissue>
    </source>
</reference>
<proteinExistence type="inferred from homology"/>
<evidence type="ECO:0000256" key="3">
    <source>
        <dbReference type="ARBA" id="ARBA00006958"/>
    </source>
</evidence>
<evidence type="ECO:0000256" key="5">
    <source>
        <dbReference type="ARBA" id="ARBA00022723"/>
    </source>
</evidence>
<accession>A0ABR3HJZ8</accession>
<sequence>MPPVLSKRQKLALVLGGLIDVEGVDEKQTKRRTIWTKPWLLKRTELSHMNLLRQLEPQEFKMFMRMERDCFILLLNLVKPLIKKSDSSNYRESIPAEERFVATLQYLITGRCLRNLQFSTVISHQLLSKIIPETCEAIIKVLNENIRLPETEEEWLIEAEQFEKLWQFPHCLGSMDGKHVEIQKPANSGSLFFNYKGYFSIILFAIVNANYEFLYIHTGTNGSASDGGVLKSTKFYEKLINEQLNLPQDKEFNDTNIKAPYVFIGDSAFALERHIMKPFPNKEISKDKEVFNYRLSRGRRVVENAFGILSSRFQIFQRPMNVNLETIDKVVLACCYLHNFLRKKSDSYSTPELFRDGERQLHNLQQTQTNELRVGKNVREVFTQYFNGPGVVQFQEKMLNINRLN</sequence>
<keyword evidence="7" id="KW-0539">Nucleus</keyword>
<gene>
    <name evidence="9" type="ORF">ABMA27_005571</name>
    <name evidence="10" type="ORF">ABMA27_005572</name>
</gene>